<sequence length="78" mass="9071">MRAMERVRYEIVFYYGWRTVVPDAVRDCLPMIRLMNIRIMERCLGAEGIPEDLIDLDLVLLCCTYLMSLARCALSRPG</sequence>
<dbReference type="RefSeq" id="WP_269036648.1">
    <property type="nucleotide sequence ID" value="NZ_CP114040.1"/>
</dbReference>
<evidence type="ECO:0000313" key="2">
    <source>
        <dbReference type="Proteomes" id="UP001164459"/>
    </source>
</evidence>
<protein>
    <submittedName>
        <fullName evidence="1">Uncharacterized protein</fullName>
    </submittedName>
</protein>
<gene>
    <name evidence="1" type="ORF">O0S08_49955</name>
</gene>
<dbReference type="EMBL" id="CP114040">
    <property type="protein sequence ID" value="WAS94311.1"/>
    <property type="molecule type" value="Genomic_DNA"/>
</dbReference>
<reference evidence="1" key="1">
    <citation type="submission" date="2022-11" db="EMBL/GenBank/DDBJ databases">
        <title>Minimal conservation of predation-associated metabolite biosynthetic gene clusters underscores biosynthetic potential of Myxococcota including descriptions for ten novel species: Archangium lansinium sp. nov., Myxococcus landrumus sp. nov., Nannocystis bai.</title>
        <authorList>
            <person name="Ahearne A."/>
            <person name="Stevens C."/>
            <person name="Dowd S."/>
        </authorList>
    </citation>
    <scope>NUCLEOTIDE SEQUENCE</scope>
    <source>
        <strain evidence="1">Fl3</strain>
    </source>
</reference>
<keyword evidence="2" id="KW-1185">Reference proteome</keyword>
<proteinExistence type="predicted"/>
<evidence type="ECO:0000313" key="1">
    <source>
        <dbReference type="EMBL" id="WAS94311.1"/>
    </source>
</evidence>
<name>A0ABY7H4U6_9BACT</name>
<accession>A0ABY7H4U6</accession>
<dbReference type="Proteomes" id="UP001164459">
    <property type="component" value="Chromosome"/>
</dbReference>
<organism evidence="1 2">
    <name type="scientific">Nannocystis punicea</name>
    <dbReference type="NCBI Taxonomy" id="2995304"/>
    <lineage>
        <taxon>Bacteria</taxon>
        <taxon>Pseudomonadati</taxon>
        <taxon>Myxococcota</taxon>
        <taxon>Polyangia</taxon>
        <taxon>Nannocystales</taxon>
        <taxon>Nannocystaceae</taxon>
        <taxon>Nannocystis</taxon>
    </lineage>
</organism>